<dbReference type="RefSeq" id="WP_133035290.1">
    <property type="nucleotide sequence ID" value="NZ_BAABEI010000012.1"/>
</dbReference>
<dbReference type="EMBL" id="SLVX01000012">
    <property type="protein sequence ID" value="TCN42417.1"/>
    <property type="molecule type" value="Genomic_DNA"/>
</dbReference>
<organism evidence="3 4">
    <name type="scientific">Shinella granuli</name>
    <dbReference type="NCBI Taxonomy" id="323621"/>
    <lineage>
        <taxon>Bacteria</taxon>
        <taxon>Pseudomonadati</taxon>
        <taxon>Pseudomonadota</taxon>
        <taxon>Alphaproteobacteria</taxon>
        <taxon>Hyphomicrobiales</taxon>
        <taxon>Rhizobiaceae</taxon>
        <taxon>Shinella</taxon>
    </lineage>
</organism>
<name>A0A4R2CMI0_SHIGR</name>
<reference evidence="3 4" key="1">
    <citation type="submission" date="2019-03" db="EMBL/GenBank/DDBJ databases">
        <title>Genomic Encyclopedia of Type Strains, Phase IV (KMG-IV): sequencing the most valuable type-strain genomes for metagenomic binning, comparative biology and taxonomic classification.</title>
        <authorList>
            <person name="Goeker M."/>
        </authorList>
    </citation>
    <scope>NUCLEOTIDE SEQUENCE [LARGE SCALE GENOMIC DNA]</scope>
    <source>
        <strain evidence="3 4">DSM 18401</strain>
    </source>
</reference>
<sequence>MVDKKYQVFVSSTFRDLVEERQDTIRNILDLNHIPAGMELFPAADVEQLTYIKKVIDECDYYLLIVGGRYGSLDAEGISFTEREYDYAVETGKFVIAFVHGEPGAISVQNSDVKPKLAASLNAFREKVMSGRLVRQWTNRQDLQLAVLKSLMHSFTAYPQTGWIRGNAAANQETLEQANAALQENVRLRAELAKMRAEPTERFPDIADLDDEVVIRYSYKYKSSSGIRYPDTNAKFTWRELFLGLASNLSTPRTEGIILDALTMATEQKGERTPFRINSTDRATIKIQFIALGLISARVSKTTDGKMAEFLTLTERGQQVYISNKVVRKDKD</sequence>
<dbReference type="Proteomes" id="UP000295351">
    <property type="component" value="Unassembled WGS sequence"/>
</dbReference>
<evidence type="ECO:0000313" key="3">
    <source>
        <dbReference type="EMBL" id="TCN42417.1"/>
    </source>
</evidence>
<gene>
    <name evidence="3" type="ORF">EV665_112152</name>
</gene>
<dbReference type="AlphaFoldDB" id="A0A4R2CMI0"/>
<feature type="coiled-coil region" evidence="1">
    <location>
        <begin position="165"/>
        <end position="198"/>
    </location>
</feature>
<keyword evidence="4" id="KW-1185">Reference proteome</keyword>
<keyword evidence="1" id="KW-0175">Coiled coil</keyword>
<evidence type="ECO:0000256" key="1">
    <source>
        <dbReference type="SAM" id="Coils"/>
    </source>
</evidence>
<dbReference type="InterPro" id="IPR025139">
    <property type="entry name" value="DUF4062"/>
</dbReference>
<feature type="domain" description="DUF4062" evidence="2">
    <location>
        <begin position="7"/>
        <end position="88"/>
    </location>
</feature>
<evidence type="ECO:0000313" key="4">
    <source>
        <dbReference type="Proteomes" id="UP000295351"/>
    </source>
</evidence>
<proteinExistence type="predicted"/>
<dbReference type="Pfam" id="PF13271">
    <property type="entry name" value="DUF4062"/>
    <property type="match status" value="1"/>
</dbReference>
<protein>
    <submittedName>
        <fullName evidence="3">Uncharacterized protein DUF4062</fullName>
    </submittedName>
</protein>
<accession>A0A4R2CMI0</accession>
<comment type="caution">
    <text evidence="3">The sequence shown here is derived from an EMBL/GenBank/DDBJ whole genome shotgun (WGS) entry which is preliminary data.</text>
</comment>
<evidence type="ECO:0000259" key="2">
    <source>
        <dbReference type="Pfam" id="PF13271"/>
    </source>
</evidence>